<protein>
    <submittedName>
        <fullName evidence="4">Recombinase family protein</fullName>
    </submittedName>
</protein>
<feature type="domain" description="Resolvase/invertase-type recombinase catalytic" evidence="2">
    <location>
        <begin position="6"/>
        <end position="159"/>
    </location>
</feature>
<dbReference type="InterPro" id="IPR006119">
    <property type="entry name" value="Resolv_N"/>
</dbReference>
<proteinExistence type="predicted"/>
<comment type="caution">
    <text evidence="4">The sequence shown here is derived from an EMBL/GenBank/DDBJ whole genome shotgun (WGS) entry which is preliminary data.</text>
</comment>
<evidence type="ECO:0000313" key="5">
    <source>
        <dbReference type="Proteomes" id="UP000627781"/>
    </source>
</evidence>
<dbReference type="Pfam" id="PF00239">
    <property type="entry name" value="Resolvase"/>
    <property type="match status" value="1"/>
</dbReference>
<feature type="coiled-coil region" evidence="1">
    <location>
        <begin position="388"/>
        <end position="422"/>
    </location>
</feature>
<accession>A0ABR8PXP7</accession>
<keyword evidence="1" id="KW-0175">Coiled coil</keyword>
<dbReference type="PROSITE" id="PS51737">
    <property type="entry name" value="RECOMBINASE_DNA_BIND"/>
    <property type="match status" value="1"/>
</dbReference>
<name>A0ABR8PXP7_9CLOT</name>
<dbReference type="InterPro" id="IPR011109">
    <property type="entry name" value="DNA_bind_recombinase_dom"/>
</dbReference>
<dbReference type="InterPro" id="IPR050639">
    <property type="entry name" value="SSR_resolvase"/>
</dbReference>
<feature type="domain" description="Recombinase" evidence="3">
    <location>
        <begin position="167"/>
        <end position="308"/>
    </location>
</feature>
<dbReference type="SUPFAM" id="SSF53041">
    <property type="entry name" value="Resolvase-like"/>
    <property type="match status" value="1"/>
</dbReference>
<dbReference type="Pfam" id="PF13408">
    <property type="entry name" value="Zn_ribbon_recom"/>
    <property type="match status" value="1"/>
</dbReference>
<dbReference type="PANTHER" id="PTHR30461:SF23">
    <property type="entry name" value="DNA RECOMBINASE-RELATED"/>
    <property type="match status" value="1"/>
</dbReference>
<evidence type="ECO:0000259" key="3">
    <source>
        <dbReference type="PROSITE" id="PS51737"/>
    </source>
</evidence>
<dbReference type="PROSITE" id="PS51736">
    <property type="entry name" value="RECOMBINASES_3"/>
    <property type="match status" value="1"/>
</dbReference>
<dbReference type="Gene3D" id="3.90.1750.20">
    <property type="entry name" value="Putative Large Serine Recombinase, Chain B, Domain 2"/>
    <property type="match status" value="1"/>
</dbReference>
<organism evidence="4 5">
    <name type="scientific">Clostridium cibarium</name>
    <dbReference type="NCBI Taxonomy" id="2762247"/>
    <lineage>
        <taxon>Bacteria</taxon>
        <taxon>Bacillati</taxon>
        <taxon>Bacillota</taxon>
        <taxon>Clostridia</taxon>
        <taxon>Eubacteriales</taxon>
        <taxon>Clostridiaceae</taxon>
        <taxon>Clostridium</taxon>
    </lineage>
</organism>
<evidence type="ECO:0000259" key="2">
    <source>
        <dbReference type="PROSITE" id="PS51736"/>
    </source>
</evidence>
<evidence type="ECO:0000313" key="4">
    <source>
        <dbReference type="EMBL" id="MBD7912931.1"/>
    </source>
</evidence>
<sequence length="517" mass="60982">MRKIWNVAIYARVSTDKKEQQESIPAQVQSLRKWLLDKSKSDSDVIYNLVETYEDAGFSGSNFDRESFIKMKEDIEKGKINMVLTRDLSRFSRNYVTAGYYLEDYFKVNRVRFISVLDNVDTDQEYNDIIPFKNILNEMYIRDCSRRVRDALKQRMIRGSSIASKPPYGYMFEEYYEGNVKTIKLIPSKDEATDVVKEIYSLYIKGWGFGKIATYLNKKGIEPPSARVKNFGRAKFGIWTNNSIHYILTNPKYAGMMVQQRWKKISYKVKKIVTTDEQDWIYGCDFEGIVTKEMFEEVQSLMKKRAKNHRYKGGVIHPFSTVIKCNECGGSVSYRKKFEGYKCTNSQMGGGRCTSHSVKEEFLKRTIIKDLKNYVNKYVNKEDEYNTARKIYNEQDDYEKELKNIEKDLKKLDMQFQQVYEDKLNEVINERNTDILITGIQKKQQILVERKDEVISIIAKISDKDSIYNAYRDKIDRILNFEEFERMTVETLIDKIIVSENKVTKEKKVEIFYKFRA</sequence>
<gene>
    <name evidence="4" type="ORF">H9661_16385</name>
</gene>
<dbReference type="Proteomes" id="UP000627781">
    <property type="component" value="Unassembled WGS sequence"/>
</dbReference>
<dbReference type="InterPro" id="IPR036162">
    <property type="entry name" value="Resolvase-like_N_sf"/>
</dbReference>
<reference evidence="4 5" key="1">
    <citation type="submission" date="2020-08" db="EMBL/GenBank/DDBJ databases">
        <title>A Genomic Blueprint of the Chicken Gut Microbiome.</title>
        <authorList>
            <person name="Gilroy R."/>
            <person name="Ravi A."/>
            <person name="Getino M."/>
            <person name="Pursley I."/>
            <person name="Horton D.L."/>
            <person name="Alikhan N.-F."/>
            <person name="Baker D."/>
            <person name="Gharbi K."/>
            <person name="Hall N."/>
            <person name="Watson M."/>
            <person name="Adriaenssens E.M."/>
            <person name="Foster-Nyarko E."/>
            <person name="Jarju S."/>
            <person name="Secka A."/>
            <person name="Antonio M."/>
            <person name="Oren A."/>
            <person name="Chaudhuri R."/>
            <person name="La Ragione R.M."/>
            <person name="Hildebrand F."/>
            <person name="Pallen M.J."/>
        </authorList>
    </citation>
    <scope>NUCLEOTIDE SEQUENCE [LARGE SCALE GENOMIC DNA]</scope>
    <source>
        <strain evidence="4 5">Sa3CVN1</strain>
    </source>
</reference>
<dbReference type="EMBL" id="JACSRA010000031">
    <property type="protein sequence ID" value="MBD7912931.1"/>
    <property type="molecule type" value="Genomic_DNA"/>
</dbReference>
<dbReference type="RefSeq" id="WP_191769830.1">
    <property type="nucleotide sequence ID" value="NZ_JACSRA010000031.1"/>
</dbReference>
<dbReference type="InterPro" id="IPR038109">
    <property type="entry name" value="DNA_bind_recomb_sf"/>
</dbReference>
<keyword evidence="5" id="KW-1185">Reference proteome</keyword>
<evidence type="ECO:0000256" key="1">
    <source>
        <dbReference type="SAM" id="Coils"/>
    </source>
</evidence>
<dbReference type="InterPro" id="IPR025827">
    <property type="entry name" value="Zn_ribbon_recom_dom"/>
</dbReference>
<dbReference type="PANTHER" id="PTHR30461">
    <property type="entry name" value="DNA-INVERTASE FROM LAMBDOID PROPHAGE"/>
    <property type="match status" value="1"/>
</dbReference>
<dbReference type="Pfam" id="PF07508">
    <property type="entry name" value="Recombinase"/>
    <property type="match status" value="1"/>
</dbReference>
<dbReference type="Gene3D" id="3.40.50.1390">
    <property type="entry name" value="Resolvase, N-terminal catalytic domain"/>
    <property type="match status" value="1"/>
</dbReference>
<dbReference type="SMART" id="SM00857">
    <property type="entry name" value="Resolvase"/>
    <property type="match status" value="1"/>
</dbReference>